<dbReference type="EMBL" id="RSCK01000152">
    <property type="protein sequence ID" value="RUS99408.1"/>
    <property type="molecule type" value="Genomic_DNA"/>
</dbReference>
<name>A0AB37U8F0_9CYAN</name>
<dbReference type="CDD" id="cd02042">
    <property type="entry name" value="ParAB_family"/>
    <property type="match status" value="1"/>
</dbReference>
<comment type="caution">
    <text evidence="3">The sequence shown here is derived from an EMBL/GenBank/DDBJ whole genome shotgun (WGS) entry which is preliminary data.</text>
</comment>
<keyword evidence="4" id="KW-1185">Reference proteome</keyword>
<dbReference type="InterPro" id="IPR050678">
    <property type="entry name" value="DNA_Partitioning_ATPase"/>
</dbReference>
<dbReference type="AlphaFoldDB" id="A0AB37U8F0"/>
<dbReference type="Pfam" id="PF13614">
    <property type="entry name" value="AAA_31"/>
    <property type="match status" value="1"/>
</dbReference>
<dbReference type="RefSeq" id="WP_106168123.1">
    <property type="nucleotide sequence ID" value="NZ_JAVKZF010000004.1"/>
</dbReference>
<dbReference type="SUPFAM" id="SSF52540">
    <property type="entry name" value="P-loop containing nucleoside triphosphate hydrolases"/>
    <property type="match status" value="1"/>
</dbReference>
<comment type="similarity">
    <text evidence="1">Belongs to the ParA family.</text>
</comment>
<dbReference type="PANTHER" id="PTHR13696">
    <property type="entry name" value="P-LOOP CONTAINING NUCLEOSIDE TRIPHOSPHATE HYDROLASE"/>
    <property type="match status" value="1"/>
</dbReference>
<proteinExistence type="inferred from homology"/>
<gene>
    <name evidence="3" type="ORF">DSM107010_68610</name>
</gene>
<dbReference type="Gene3D" id="3.40.50.300">
    <property type="entry name" value="P-loop containing nucleotide triphosphate hydrolases"/>
    <property type="match status" value="1"/>
</dbReference>
<evidence type="ECO:0000259" key="2">
    <source>
        <dbReference type="Pfam" id="PF13614"/>
    </source>
</evidence>
<accession>A0AB37U8F0</accession>
<evidence type="ECO:0000313" key="3">
    <source>
        <dbReference type="EMBL" id="RUS99408.1"/>
    </source>
</evidence>
<reference evidence="3 4" key="1">
    <citation type="journal article" date="2019" name="Genome Biol. Evol.">
        <title>Day and night: Metabolic profiles and evolutionary relationships of six axenic non-marine cyanobacteria.</title>
        <authorList>
            <person name="Will S.E."/>
            <person name="Henke P."/>
            <person name="Boedeker C."/>
            <person name="Huang S."/>
            <person name="Brinkmann H."/>
            <person name="Rohde M."/>
            <person name="Jarek M."/>
            <person name="Friedl T."/>
            <person name="Seufert S."/>
            <person name="Schumacher M."/>
            <person name="Overmann J."/>
            <person name="Neumann-Schaal M."/>
            <person name="Petersen J."/>
        </authorList>
    </citation>
    <scope>NUCLEOTIDE SEQUENCE [LARGE SCALE GENOMIC DNA]</scope>
    <source>
        <strain evidence="3 4">SAG 39.79</strain>
    </source>
</reference>
<dbReference type="InterPro" id="IPR025669">
    <property type="entry name" value="AAA_dom"/>
</dbReference>
<evidence type="ECO:0000313" key="4">
    <source>
        <dbReference type="Proteomes" id="UP000282574"/>
    </source>
</evidence>
<dbReference type="InterPro" id="IPR027417">
    <property type="entry name" value="P-loop_NTPase"/>
</dbReference>
<evidence type="ECO:0000256" key="1">
    <source>
        <dbReference type="ARBA" id="ARBA00006976"/>
    </source>
</evidence>
<dbReference type="FunFam" id="3.40.50.300:FF:000285">
    <property type="entry name" value="Sporulation initiation inhibitor Soj"/>
    <property type="match status" value="1"/>
</dbReference>
<sequence length="264" mass="28839">MTKIVAIANQKGGVAKTTTTIAKASLIGTQKTCLVVDLDSQANLTDGLGVREINDEQLTASNLFNPRQDPNSIVVSTRWGIDLIPSDIGLAQKEAELIAEPDSHFILKDQLGKLSQYDYVLLDCPPSLGRLTYSALTAAELILIPVQCQYFSAKGYKQLLNTIQAVQMRSNPSLEILGVLPTMSDTTNISKGALISLSKVEGVTVFAPVPKSVKFTESQLAGIPIDRYIRENHSIKESEELIERLILPYQAVVERLLALEIIYA</sequence>
<dbReference type="Proteomes" id="UP000282574">
    <property type="component" value="Unassembled WGS sequence"/>
</dbReference>
<feature type="domain" description="AAA" evidence="2">
    <location>
        <begin position="2"/>
        <end position="176"/>
    </location>
</feature>
<protein>
    <submittedName>
        <fullName evidence="3">Chromosome partitioning protein ParA</fullName>
    </submittedName>
</protein>
<organism evidence="3 4">
    <name type="scientific">Chroococcidiopsis cubana SAG 39.79</name>
    <dbReference type="NCBI Taxonomy" id="388085"/>
    <lineage>
        <taxon>Bacteria</taxon>
        <taxon>Bacillati</taxon>
        <taxon>Cyanobacteriota</taxon>
        <taxon>Cyanophyceae</taxon>
        <taxon>Chroococcidiopsidales</taxon>
        <taxon>Chroococcidiopsidaceae</taxon>
        <taxon>Chroococcidiopsis</taxon>
    </lineage>
</organism>
<dbReference type="PANTHER" id="PTHR13696:SF99">
    <property type="entry name" value="COBYRINIC ACID AC-DIAMIDE SYNTHASE"/>
    <property type="match status" value="1"/>
</dbReference>